<sequence>MLVALALFMLDPSNLWLALTFVALVILASAAYSTLLWSKELGETAPRVGALFMQVLFRPGYVRQTYEARRSEPVNAHPRDYN</sequence>
<keyword evidence="1" id="KW-0472">Membrane</keyword>
<keyword evidence="1" id="KW-1133">Transmembrane helix</keyword>
<organism evidence="2 3">
    <name type="scientific">Luethyella okanaganae</name>
    <dbReference type="NCBI Taxonomy" id="69372"/>
    <lineage>
        <taxon>Bacteria</taxon>
        <taxon>Bacillati</taxon>
        <taxon>Actinomycetota</taxon>
        <taxon>Actinomycetes</taxon>
        <taxon>Micrococcales</taxon>
        <taxon>Microbacteriaceae</taxon>
        <taxon>Luethyella</taxon>
    </lineage>
</organism>
<name>A0ABW1VGP5_9MICO</name>
<feature type="transmembrane region" description="Helical" evidence="1">
    <location>
        <begin position="15"/>
        <end position="37"/>
    </location>
</feature>
<evidence type="ECO:0000256" key="1">
    <source>
        <dbReference type="SAM" id="Phobius"/>
    </source>
</evidence>
<accession>A0ABW1VGP5</accession>
<evidence type="ECO:0000313" key="2">
    <source>
        <dbReference type="EMBL" id="MFC6356176.1"/>
    </source>
</evidence>
<dbReference type="RefSeq" id="WP_386730238.1">
    <property type="nucleotide sequence ID" value="NZ_JBHSTP010000002.1"/>
</dbReference>
<keyword evidence="1" id="KW-0812">Transmembrane</keyword>
<proteinExistence type="predicted"/>
<reference evidence="3" key="1">
    <citation type="journal article" date="2019" name="Int. J. Syst. Evol. Microbiol.">
        <title>The Global Catalogue of Microorganisms (GCM) 10K type strain sequencing project: providing services to taxonomists for standard genome sequencing and annotation.</title>
        <authorList>
            <consortium name="The Broad Institute Genomics Platform"/>
            <consortium name="The Broad Institute Genome Sequencing Center for Infectious Disease"/>
            <person name="Wu L."/>
            <person name="Ma J."/>
        </authorList>
    </citation>
    <scope>NUCLEOTIDE SEQUENCE [LARGE SCALE GENOMIC DNA]</scope>
    <source>
        <strain evidence="3">CCUG 43304</strain>
    </source>
</reference>
<protein>
    <submittedName>
        <fullName evidence="2">Uncharacterized protein</fullName>
    </submittedName>
</protein>
<dbReference type="Proteomes" id="UP001596306">
    <property type="component" value="Unassembled WGS sequence"/>
</dbReference>
<comment type="caution">
    <text evidence="2">The sequence shown here is derived from an EMBL/GenBank/DDBJ whole genome shotgun (WGS) entry which is preliminary data.</text>
</comment>
<evidence type="ECO:0000313" key="3">
    <source>
        <dbReference type="Proteomes" id="UP001596306"/>
    </source>
</evidence>
<gene>
    <name evidence="2" type="ORF">ACFQB0_08655</name>
</gene>
<dbReference type="EMBL" id="JBHSTP010000002">
    <property type="protein sequence ID" value="MFC6356176.1"/>
    <property type="molecule type" value="Genomic_DNA"/>
</dbReference>
<keyword evidence="3" id="KW-1185">Reference proteome</keyword>